<feature type="transmembrane region" description="Helical" evidence="7">
    <location>
        <begin position="260"/>
        <end position="281"/>
    </location>
</feature>
<evidence type="ECO:0000256" key="1">
    <source>
        <dbReference type="ARBA" id="ARBA00004651"/>
    </source>
</evidence>
<dbReference type="Pfam" id="PF07690">
    <property type="entry name" value="MFS_1"/>
    <property type="match status" value="2"/>
</dbReference>
<comment type="subcellular location">
    <subcellularLocation>
        <location evidence="1">Cell membrane</location>
        <topology evidence="1">Multi-pass membrane protein</topology>
    </subcellularLocation>
</comment>
<feature type="transmembrane region" description="Helical" evidence="7">
    <location>
        <begin position="20"/>
        <end position="41"/>
    </location>
</feature>
<feature type="transmembrane region" description="Helical" evidence="7">
    <location>
        <begin position="142"/>
        <end position="164"/>
    </location>
</feature>
<evidence type="ECO:0000313" key="10">
    <source>
        <dbReference type="Proteomes" id="UP000823201"/>
    </source>
</evidence>
<gene>
    <name evidence="9" type="ORF">JOC27_001121</name>
</gene>
<evidence type="ECO:0000259" key="8">
    <source>
        <dbReference type="PROSITE" id="PS50850"/>
    </source>
</evidence>
<keyword evidence="6 7" id="KW-0472">Membrane</keyword>
<feature type="transmembrane region" description="Helical" evidence="7">
    <location>
        <begin position="53"/>
        <end position="71"/>
    </location>
</feature>
<keyword evidence="3" id="KW-1003">Cell membrane</keyword>
<feature type="transmembrane region" description="Helical" evidence="7">
    <location>
        <begin position="83"/>
        <end position="102"/>
    </location>
</feature>
<dbReference type="RefSeq" id="WP_205006001.1">
    <property type="nucleotide sequence ID" value="NZ_CBCRXA010000005.1"/>
</dbReference>
<evidence type="ECO:0000256" key="5">
    <source>
        <dbReference type="ARBA" id="ARBA00022989"/>
    </source>
</evidence>
<organism evidence="9 10">
    <name type="scientific">Sporolactobacillus spathodeae</name>
    <dbReference type="NCBI Taxonomy" id="1465502"/>
    <lineage>
        <taxon>Bacteria</taxon>
        <taxon>Bacillati</taxon>
        <taxon>Bacillota</taxon>
        <taxon>Bacilli</taxon>
        <taxon>Bacillales</taxon>
        <taxon>Sporolactobacillaceae</taxon>
        <taxon>Sporolactobacillus</taxon>
    </lineage>
</organism>
<evidence type="ECO:0000256" key="4">
    <source>
        <dbReference type="ARBA" id="ARBA00022692"/>
    </source>
</evidence>
<keyword evidence="4 7" id="KW-0812">Transmembrane</keyword>
<reference evidence="9 10" key="1">
    <citation type="submission" date="2021-01" db="EMBL/GenBank/DDBJ databases">
        <title>Genomic Encyclopedia of Type Strains, Phase IV (KMG-IV): sequencing the most valuable type-strain genomes for metagenomic binning, comparative biology and taxonomic classification.</title>
        <authorList>
            <person name="Goeker M."/>
        </authorList>
    </citation>
    <scope>NUCLEOTIDE SEQUENCE [LARGE SCALE GENOMIC DNA]</scope>
    <source>
        <strain evidence="9 10">DSM 100968</strain>
    </source>
</reference>
<feature type="transmembrane region" description="Helical" evidence="7">
    <location>
        <begin position="225"/>
        <end position="240"/>
    </location>
</feature>
<dbReference type="InterPro" id="IPR050171">
    <property type="entry name" value="MFS_Transporters"/>
</dbReference>
<name>A0ABS2Q9M1_9BACL</name>
<dbReference type="InterPro" id="IPR011701">
    <property type="entry name" value="MFS"/>
</dbReference>
<evidence type="ECO:0000256" key="6">
    <source>
        <dbReference type="ARBA" id="ARBA00023136"/>
    </source>
</evidence>
<evidence type="ECO:0000256" key="3">
    <source>
        <dbReference type="ARBA" id="ARBA00022475"/>
    </source>
</evidence>
<evidence type="ECO:0000256" key="7">
    <source>
        <dbReference type="SAM" id="Phobius"/>
    </source>
</evidence>
<keyword evidence="5 7" id="KW-1133">Transmembrane helix</keyword>
<keyword evidence="10" id="KW-1185">Reference proteome</keyword>
<dbReference type="EMBL" id="JAFBEV010000007">
    <property type="protein sequence ID" value="MBM7657672.1"/>
    <property type="molecule type" value="Genomic_DNA"/>
</dbReference>
<protein>
    <submittedName>
        <fullName evidence="9">MFS family permease</fullName>
    </submittedName>
</protein>
<dbReference type="SUPFAM" id="SSF103473">
    <property type="entry name" value="MFS general substrate transporter"/>
    <property type="match status" value="1"/>
</dbReference>
<dbReference type="PANTHER" id="PTHR23517:SF2">
    <property type="entry name" value="MULTIDRUG RESISTANCE PROTEIN MDTH"/>
    <property type="match status" value="1"/>
</dbReference>
<dbReference type="Gene3D" id="1.20.1250.20">
    <property type="entry name" value="MFS general substrate transporter like domains"/>
    <property type="match status" value="1"/>
</dbReference>
<feature type="transmembrane region" description="Helical" evidence="7">
    <location>
        <begin position="293"/>
        <end position="311"/>
    </location>
</feature>
<accession>A0ABS2Q9M1</accession>
<dbReference type="PANTHER" id="PTHR23517">
    <property type="entry name" value="RESISTANCE PROTEIN MDTM, PUTATIVE-RELATED-RELATED"/>
    <property type="match status" value="1"/>
</dbReference>
<feature type="transmembrane region" description="Helical" evidence="7">
    <location>
        <begin position="382"/>
        <end position="400"/>
    </location>
</feature>
<keyword evidence="2" id="KW-0813">Transport</keyword>
<feature type="transmembrane region" description="Helical" evidence="7">
    <location>
        <begin position="108"/>
        <end position="130"/>
    </location>
</feature>
<feature type="domain" description="Major facilitator superfamily (MFS) profile" evidence="8">
    <location>
        <begin position="17"/>
        <end position="405"/>
    </location>
</feature>
<dbReference type="InterPro" id="IPR036259">
    <property type="entry name" value="MFS_trans_sf"/>
</dbReference>
<dbReference type="InterPro" id="IPR020846">
    <property type="entry name" value="MFS_dom"/>
</dbReference>
<feature type="transmembrane region" description="Helical" evidence="7">
    <location>
        <begin position="170"/>
        <end position="190"/>
    </location>
</feature>
<dbReference type="Proteomes" id="UP000823201">
    <property type="component" value="Unassembled WGS sequence"/>
</dbReference>
<evidence type="ECO:0000256" key="2">
    <source>
        <dbReference type="ARBA" id="ARBA00022448"/>
    </source>
</evidence>
<evidence type="ECO:0000313" key="9">
    <source>
        <dbReference type="EMBL" id="MBM7657672.1"/>
    </source>
</evidence>
<feature type="transmembrane region" description="Helical" evidence="7">
    <location>
        <begin position="351"/>
        <end position="370"/>
    </location>
</feature>
<sequence>MSLIKSLFTTYRGLPREVYVLFVAHIITNIGSFVQPLLVLILTQKIGLTSGAAGYYITMLSVLFAPGMIIGGKLVDTIGRKKVLLFSQITGALATLVCGFMQPSMNMVYVLMISSVLYSAGQPAFDALIADITAPENRKASYSLTYMGWNLGFAIGPIIGGILFKDALPLVFIGDGLTTFLSALLIGFFVSETKNQADHLELGADRAMEQRIEGSVFRLLFKRRILLYFALILFCYQFVYSQWDFTLPLQMTELYKSNGAAFYGLLASCNGIVVITITPLIVRFTRHYHPIRVMTAGGICYALSFGLFGVAATLPLFYLGVFIMTVGEILISINSSTFIADYTPASHRGRVSSILPIITGAGYTIGPVLMGNVVESFSIRTAWTIITVIALIAAGMMGLLSKARPIPSRSDASHQIN</sequence>
<dbReference type="PROSITE" id="PS50850">
    <property type="entry name" value="MFS"/>
    <property type="match status" value="1"/>
</dbReference>
<comment type="caution">
    <text evidence="9">The sequence shown here is derived from an EMBL/GenBank/DDBJ whole genome shotgun (WGS) entry which is preliminary data.</text>
</comment>
<feature type="transmembrane region" description="Helical" evidence="7">
    <location>
        <begin position="317"/>
        <end position="339"/>
    </location>
</feature>
<proteinExistence type="predicted"/>